<feature type="region of interest" description="Disordered" evidence="1">
    <location>
        <begin position="1"/>
        <end position="26"/>
    </location>
</feature>
<dbReference type="Proteomes" id="UP001162640">
    <property type="component" value="Unassembled WGS sequence"/>
</dbReference>
<proteinExistence type="predicted"/>
<feature type="compositionally biased region" description="Low complexity" evidence="1">
    <location>
        <begin position="1"/>
        <end position="21"/>
    </location>
</feature>
<dbReference type="AlphaFoldDB" id="A0A9W7A343"/>
<name>A0A9W7A343_9STRA</name>
<comment type="caution">
    <text evidence="2">The sequence shown here is derived from an EMBL/GenBank/DDBJ whole genome shotgun (WGS) entry which is preliminary data.</text>
</comment>
<accession>A0A9W7A343</accession>
<evidence type="ECO:0000256" key="1">
    <source>
        <dbReference type="SAM" id="MobiDB-lite"/>
    </source>
</evidence>
<gene>
    <name evidence="2" type="ORF">TL16_g03651</name>
</gene>
<evidence type="ECO:0000313" key="3">
    <source>
        <dbReference type="Proteomes" id="UP001162640"/>
    </source>
</evidence>
<protein>
    <submittedName>
        <fullName evidence="2">Uncharacterized protein</fullName>
    </submittedName>
</protein>
<evidence type="ECO:0000313" key="2">
    <source>
        <dbReference type="EMBL" id="GMH63196.1"/>
    </source>
</evidence>
<sequence>MNRPASRTLSHTLSSSQSSSRLKSRGLERSKKYKYTRLSDESKLALQRPVLQILSNFHKLNAIKKTKAFLIWKNVGLRVGNFDGKNIAIKEDFNSNKNSEVVMTPEITVPEPTQGVAISVLHSYFKGRISVEINKDNEILLFKTFSTWKHTIFTSYKKKTSHMKSHMFWTGLLHLERAVLRRAFLKVRNFSLLDVGIANEMRAYLENALNSDSGERNCV</sequence>
<reference evidence="3" key="1">
    <citation type="journal article" date="2023" name="Commun. Biol.">
        <title>Genome analysis of Parmales, the sister group of diatoms, reveals the evolutionary specialization of diatoms from phago-mixotrophs to photoautotrophs.</title>
        <authorList>
            <person name="Ban H."/>
            <person name="Sato S."/>
            <person name="Yoshikawa S."/>
            <person name="Yamada K."/>
            <person name="Nakamura Y."/>
            <person name="Ichinomiya M."/>
            <person name="Sato N."/>
            <person name="Blanc-Mathieu R."/>
            <person name="Endo H."/>
            <person name="Kuwata A."/>
            <person name="Ogata H."/>
        </authorList>
    </citation>
    <scope>NUCLEOTIDE SEQUENCE [LARGE SCALE GENOMIC DNA]</scope>
</reference>
<organism evidence="2 3">
    <name type="scientific">Triparma laevis f. inornata</name>
    <dbReference type="NCBI Taxonomy" id="1714386"/>
    <lineage>
        <taxon>Eukaryota</taxon>
        <taxon>Sar</taxon>
        <taxon>Stramenopiles</taxon>
        <taxon>Ochrophyta</taxon>
        <taxon>Bolidophyceae</taxon>
        <taxon>Parmales</taxon>
        <taxon>Triparmaceae</taxon>
        <taxon>Triparma</taxon>
    </lineage>
</organism>
<dbReference type="EMBL" id="BLQM01000097">
    <property type="protein sequence ID" value="GMH63196.1"/>
    <property type="molecule type" value="Genomic_DNA"/>
</dbReference>